<proteinExistence type="predicted"/>
<organism evidence="2 3">
    <name type="scientific">Vibrio proteolyticus NBRC 13287</name>
    <dbReference type="NCBI Taxonomy" id="1219065"/>
    <lineage>
        <taxon>Bacteria</taxon>
        <taxon>Pseudomonadati</taxon>
        <taxon>Pseudomonadota</taxon>
        <taxon>Gammaproteobacteria</taxon>
        <taxon>Vibrionales</taxon>
        <taxon>Vibrionaceae</taxon>
        <taxon>Vibrio</taxon>
    </lineage>
</organism>
<protein>
    <recommendedName>
        <fullName evidence="4">Lipoprotein</fullName>
    </recommendedName>
</protein>
<accession>U2ZJS8</accession>
<dbReference type="RefSeq" id="WP_021705982.1">
    <property type="nucleotide sequence ID" value="NZ_BATJ01000011.1"/>
</dbReference>
<dbReference type="AlphaFoldDB" id="U2ZJS8"/>
<dbReference type="PROSITE" id="PS51257">
    <property type="entry name" value="PROKAR_LIPOPROTEIN"/>
    <property type="match status" value="1"/>
</dbReference>
<evidence type="ECO:0000313" key="2">
    <source>
        <dbReference type="EMBL" id="GAD68011.1"/>
    </source>
</evidence>
<keyword evidence="1" id="KW-0732">Signal</keyword>
<gene>
    <name evidence="2" type="ORF">VPR01S_11_00040</name>
</gene>
<reference evidence="2 3" key="1">
    <citation type="submission" date="2013-09" db="EMBL/GenBank/DDBJ databases">
        <title>Whole genome shotgun sequence of Vibrio proteolyticus NBRC 13287.</title>
        <authorList>
            <person name="Isaki S."/>
            <person name="Hosoyama A."/>
            <person name="Numata M."/>
            <person name="Hashimoto M."/>
            <person name="Hosoyama Y."/>
            <person name="Tsuchikane K."/>
            <person name="Noguchi M."/>
            <person name="Hirakata S."/>
            <person name="Ichikawa N."/>
            <person name="Ohji S."/>
            <person name="Yamazoe A."/>
            <person name="Fujita N."/>
        </authorList>
    </citation>
    <scope>NUCLEOTIDE SEQUENCE [LARGE SCALE GENOMIC DNA]</scope>
    <source>
        <strain evidence="2 3">NBRC 13287</strain>
    </source>
</reference>
<keyword evidence="3" id="KW-1185">Reference proteome</keyword>
<dbReference type="EMBL" id="BATJ01000011">
    <property type="protein sequence ID" value="GAD68011.1"/>
    <property type="molecule type" value="Genomic_DNA"/>
</dbReference>
<dbReference type="STRING" id="1219065.VPR01S_11_00040"/>
<comment type="caution">
    <text evidence="2">The sequence shown here is derived from an EMBL/GenBank/DDBJ whole genome shotgun (WGS) entry which is preliminary data.</text>
</comment>
<dbReference type="eggNOG" id="ENOG5031NNZ">
    <property type="taxonomic scope" value="Bacteria"/>
</dbReference>
<feature type="chain" id="PRO_5004637002" description="Lipoprotein" evidence="1">
    <location>
        <begin position="20"/>
        <end position="99"/>
    </location>
</feature>
<evidence type="ECO:0000313" key="3">
    <source>
        <dbReference type="Proteomes" id="UP000016570"/>
    </source>
</evidence>
<evidence type="ECO:0000256" key="1">
    <source>
        <dbReference type="SAM" id="SignalP"/>
    </source>
</evidence>
<evidence type="ECO:0008006" key="4">
    <source>
        <dbReference type="Google" id="ProtNLM"/>
    </source>
</evidence>
<name>U2ZJS8_VIBPR</name>
<sequence>MIGKRAVFLLCGMTLLASGCSSSPTPSSSYYTGHHELWWYENDDYWYHYYPDSCVDERACKQRLQNWWDGLDTEQQQAVKDKVQDWKDDDMSANLVWIT</sequence>
<feature type="signal peptide" evidence="1">
    <location>
        <begin position="1"/>
        <end position="19"/>
    </location>
</feature>
<dbReference type="Proteomes" id="UP000016570">
    <property type="component" value="Unassembled WGS sequence"/>
</dbReference>